<reference evidence="3" key="1">
    <citation type="journal article" date="2014" name="Insect Biochem. Mol. Biol.">
        <title>An insight into the sialome of the frog biting fly, Corethrella appendiculata.</title>
        <authorList>
            <person name="Ribeiro J.M.C."/>
            <person name="Chagas A.C."/>
            <person name="Pham V.M."/>
            <person name="Lounibos L.P."/>
            <person name="Calvo E."/>
        </authorList>
    </citation>
    <scope>NUCLEOTIDE SEQUENCE</scope>
    <source>
        <tissue evidence="3">Salivary glands</tissue>
    </source>
</reference>
<evidence type="ECO:0000256" key="1">
    <source>
        <dbReference type="SAM" id="MobiDB-lite"/>
    </source>
</evidence>
<accession>U5ELU2</accession>
<organism evidence="3">
    <name type="scientific">Corethrella appendiculata</name>
    <dbReference type="NCBI Taxonomy" id="1370023"/>
    <lineage>
        <taxon>Eukaryota</taxon>
        <taxon>Metazoa</taxon>
        <taxon>Ecdysozoa</taxon>
        <taxon>Arthropoda</taxon>
        <taxon>Hexapoda</taxon>
        <taxon>Insecta</taxon>
        <taxon>Pterygota</taxon>
        <taxon>Neoptera</taxon>
        <taxon>Endopterygota</taxon>
        <taxon>Diptera</taxon>
        <taxon>Nematocera</taxon>
        <taxon>Culicoidea</taxon>
        <taxon>Chaoboridae</taxon>
        <taxon>Corethrella</taxon>
    </lineage>
</organism>
<feature type="compositionally biased region" description="Low complexity" evidence="1">
    <location>
        <begin position="333"/>
        <end position="366"/>
    </location>
</feature>
<dbReference type="EMBL" id="GANO01004753">
    <property type="protein sequence ID" value="JAB55118.1"/>
    <property type="molecule type" value="mRNA"/>
</dbReference>
<evidence type="ECO:0000313" key="3">
    <source>
        <dbReference type="EMBL" id="JAB55118.1"/>
    </source>
</evidence>
<feature type="transmembrane region" description="Helical" evidence="2">
    <location>
        <begin position="14"/>
        <end position="32"/>
    </location>
</feature>
<sequence length="495" mass="56318">MASAVVKFSSQQKFIILTILMIVPTINSYAYGSKYFNQQLGQTNNHQQQQHQQLGTDKNIKEIDLSDEEPSKLFSGYRDSYITKDAASKLRQRLKKYKKPYSVLGDKDDQLIQSRSVLPLHKESAGGKSKKIIYDKKYFDYLPADHIETSAGTSDELSNTNNNNNSNNEEDDKPKQRINSRRFRRQVEDSSNTPLNRTRRQYPYKYQTYKFYPQTVFIPHNSPMVQTPYAGWGYQVQYQPYQQPLPPNYYLPIPRPQPPYDNSRPSPPFLPVPTYIPQIPQQPQDDGNPIGTRIGVDAPQLVLGVDDLKKNNFYFGVIYDRDRIPNYSGNSIPATTRAPPRQPAPTFRPSVTSTTVRPFTTTKPTSIFHESGDDDFDWDSLQEQVNAGDRNTIDQAVTTRRPLVQPAPAPSTQGPFSPNNDFNNNGNSISQPPTNQPSACVWAIVSCCSQNNNQIRYSCFERIGCHGAFWDFNPCSTRLMQAALGAAEQFYDDFN</sequence>
<keyword evidence="2" id="KW-0472">Membrane</keyword>
<proteinExistence type="evidence at transcript level"/>
<feature type="compositionally biased region" description="Low complexity" evidence="1">
    <location>
        <begin position="414"/>
        <end position="428"/>
    </location>
</feature>
<feature type="region of interest" description="Disordered" evidence="1">
    <location>
        <begin position="331"/>
        <end position="375"/>
    </location>
</feature>
<dbReference type="AlphaFoldDB" id="U5ELU2"/>
<keyword evidence="2" id="KW-1133">Transmembrane helix</keyword>
<evidence type="ECO:0000256" key="2">
    <source>
        <dbReference type="SAM" id="Phobius"/>
    </source>
</evidence>
<keyword evidence="2" id="KW-0812">Transmembrane</keyword>
<protein>
    <submittedName>
        <fullName evidence="3">Putative secreted mucin</fullName>
    </submittedName>
</protein>
<feature type="region of interest" description="Disordered" evidence="1">
    <location>
        <begin position="405"/>
        <end position="433"/>
    </location>
</feature>
<feature type="compositionally biased region" description="Low complexity" evidence="1">
    <location>
        <begin position="153"/>
        <end position="167"/>
    </location>
</feature>
<name>U5ELU2_9DIPT</name>
<feature type="region of interest" description="Disordered" evidence="1">
    <location>
        <begin position="150"/>
        <end position="200"/>
    </location>
</feature>